<comment type="caution">
    <text evidence="1">The sequence shown here is derived from an EMBL/GenBank/DDBJ whole genome shotgun (WGS) entry which is preliminary data.</text>
</comment>
<dbReference type="RefSeq" id="WP_184754609.1">
    <property type="nucleotide sequence ID" value="NZ_BAABEK010000048.1"/>
</dbReference>
<accession>A0A7W7RUF9</accession>
<dbReference type="AlphaFoldDB" id="A0A7W7RUF9"/>
<evidence type="ECO:0000313" key="1">
    <source>
        <dbReference type="EMBL" id="MBB4938436.1"/>
    </source>
</evidence>
<protein>
    <recommendedName>
        <fullName evidence="3">Transposase</fullName>
    </recommendedName>
</protein>
<proteinExistence type="predicted"/>
<evidence type="ECO:0000313" key="2">
    <source>
        <dbReference type="Proteomes" id="UP000534286"/>
    </source>
</evidence>
<keyword evidence="2" id="KW-1185">Reference proteome</keyword>
<organism evidence="1 2">
    <name type="scientific">Streptosporangium album</name>
    <dbReference type="NCBI Taxonomy" id="47479"/>
    <lineage>
        <taxon>Bacteria</taxon>
        <taxon>Bacillati</taxon>
        <taxon>Actinomycetota</taxon>
        <taxon>Actinomycetes</taxon>
        <taxon>Streptosporangiales</taxon>
        <taxon>Streptosporangiaceae</taxon>
        <taxon>Streptosporangium</taxon>
    </lineage>
</organism>
<gene>
    <name evidence="1" type="ORF">FHR32_002741</name>
</gene>
<sequence length="314" mass="34274">MTETPLQVPDAIVAHFDALLTETGVIELIADEVGDRPGPDGLPIRTVLLGLLISIHYTGKATLAEAWRLMTFSLTPTMREQHHLPDVDPADPHAQLASSRRFYRTFDTATTALDLDRVDRRTRLPPKDADAYAAAWDDDDPEHQRKRALLQDIVTRLVLTPVHRARGRGYLAHYGSDVGIDATAIPTWATPPRTRKSTGEHLASIEITAGWHYSGGDGPPTFGYSATLATAARTHDHVGHHPQLALGLVIDTPHRRIGPAAITTLTGIAPLGLPTGTIAVDRAYTDQKTEHFAQPARALGYKLALDYKVDQRGL</sequence>
<dbReference type="EMBL" id="JACHJU010000001">
    <property type="protein sequence ID" value="MBB4938436.1"/>
    <property type="molecule type" value="Genomic_DNA"/>
</dbReference>
<name>A0A7W7RUF9_9ACTN</name>
<reference evidence="1 2" key="1">
    <citation type="submission" date="2020-08" db="EMBL/GenBank/DDBJ databases">
        <title>Sequencing the genomes of 1000 actinobacteria strains.</title>
        <authorList>
            <person name="Klenk H.-P."/>
        </authorList>
    </citation>
    <scope>NUCLEOTIDE SEQUENCE [LARGE SCALE GENOMIC DNA]</scope>
    <source>
        <strain evidence="1 2">DSM 43023</strain>
    </source>
</reference>
<evidence type="ECO:0008006" key="3">
    <source>
        <dbReference type="Google" id="ProtNLM"/>
    </source>
</evidence>
<dbReference type="Proteomes" id="UP000534286">
    <property type="component" value="Unassembled WGS sequence"/>
</dbReference>